<dbReference type="AlphaFoldDB" id="A0AAD9N4W2"/>
<reference evidence="2" key="1">
    <citation type="journal article" date="2023" name="Mol. Biol. Evol.">
        <title>Third-Generation Sequencing Reveals the Adaptive Role of the Epigenome in Three Deep-Sea Polychaetes.</title>
        <authorList>
            <person name="Perez M."/>
            <person name="Aroh O."/>
            <person name="Sun Y."/>
            <person name="Lan Y."/>
            <person name="Juniper S.K."/>
            <person name="Young C.R."/>
            <person name="Angers B."/>
            <person name="Qian P.Y."/>
        </authorList>
    </citation>
    <scope>NUCLEOTIDE SEQUENCE</scope>
    <source>
        <strain evidence="2">P08H-3</strain>
    </source>
</reference>
<comment type="caution">
    <text evidence="2">The sequence shown here is derived from an EMBL/GenBank/DDBJ whole genome shotgun (WGS) entry which is preliminary data.</text>
</comment>
<gene>
    <name evidence="2" type="ORF">LSH36_237g03083</name>
</gene>
<protein>
    <submittedName>
        <fullName evidence="2">Uncharacterized protein</fullName>
    </submittedName>
</protein>
<feature type="region of interest" description="Disordered" evidence="1">
    <location>
        <begin position="88"/>
        <end position="115"/>
    </location>
</feature>
<feature type="compositionally biased region" description="Basic residues" evidence="1">
    <location>
        <begin position="90"/>
        <end position="101"/>
    </location>
</feature>
<keyword evidence="3" id="KW-1185">Reference proteome</keyword>
<name>A0AAD9N4W2_9ANNE</name>
<evidence type="ECO:0000313" key="2">
    <source>
        <dbReference type="EMBL" id="KAK2155543.1"/>
    </source>
</evidence>
<dbReference type="EMBL" id="JAODUP010000237">
    <property type="protein sequence ID" value="KAK2155543.1"/>
    <property type="molecule type" value="Genomic_DNA"/>
</dbReference>
<feature type="compositionally biased region" description="Polar residues" evidence="1">
    <location>
        <begin position="106"/>
        <end position="115"/>
    </location>
</feature>
<evidence type="ECO:0000256" key="1">
    <source>
        <dbReference type="SAM" id="MobiDB-lite"/>
    </source>
</evidence>
<evidence type="ECO:0000313" key="3">
    <source>
        <dbReference type="Proteomes" id="UP001208570"/>
    </source>
</evidence>
<sequence length="145" mass="16969">MRASEMDKLRNHNQWLPIPQMKNNFYNGDFGYNKHNGMNSGLMPKHKNDHNGVPQRQQHMLSVPPVQLYQYWHTYPHNQDDVPIVEASRARSKKKEKRKQHPIATTGKQYNPKSQLTFREMVRDISFSHSSMCSDSSCVLQTSRS</sequence>
<accession>A0AAD9N4W2</accession>
<organism evidence="2 3">
    <name type="scientific">Paralvinella palmiformis</name>
    <dbReference type="NCBI Taxonomy" id="53620"/>
    <lineage>
        <taxon>Eukaryota</taxon>
        <taxon>Metazoa</taxon>
        <taxon>Spiralia</taxon>
        <taxon>Lophotrochozoa</taxon>
        <taxon>Annelida</taxon>
        <taxon>Polychaeta</taxon>
        <taxon>Sedentaria</taxon>
        <taxon>Canalipalpata</taxon>
        <taxon>Terebellida</taxon>
        <taxon>Terebelliformia</taxon>
        <taxon>Alvinellidae</taxon>
        <taxon>Paralvinella</taxon>
    </lineage>
</organism>
<proteinExistence type="predicted"/>
<dbReference type="Proteomes" id="UP001208570">
    <property type="component" value="Unassembled WGS sequence"/>
</dbReference>